<dbReference type="AlphaFoldDB" id="A0A379AFG8"/>
<dbReference type="Proteomes" id="UP000254640">
    <property type="component" value="Unassembled WGS sequence"/>
</dbReference>
<proteinExistence type="predicted"/>
<evidence type="ECO:0000313" key="3">
    <source>
        <dbReference type="Proteomes" id="UP000254640"/>
    </source>
</evidence>
<gene>
    <name evidence="2" type="ORF">NCTC9381_02515</name>
</gene>
<evidence type="ECO:0000313" key="2">
    <source>
        <dbReference type="EMBL" id="SUB16601.1"/>
    </source>
</evidence>
<feature type="region of interest" description="Disordered" evidence="1">
    <location>
        <begin position="37"/>
        <end position="73"/>
    </location>
</feature>
<dbReference type="EMBL" id="UGSO01000001">
    <property type="protein sequence ID" value="SUB16601.1"/>
    <property type="molecule type" value="Genomic_DNA"/>
</dbReference>
<reference evidence="2 3" key="1">
    <citation type="submission" date="2018-06" db="EMBL/GenBank/DDBJ databases">
        <authorList>
            <consortium name="Pathogen Informatics"/>
            <person name="Doyle S."/>
        </authorList>
    </citation>
    <scope>NUCLEOTIDE SEQUENCE [LARGE SCALE GENOMIC DNA]</scope>
    <source>
        <strain evidence="2 3">NCTC9381</strain>
    </source>
</reference>
<evidence type="ECO:0000256" key="1">
    <source>
        <dbReference type="SAM" id="MobiDB-lite"/>
    </source>
</evidence>
<protein>
    <submittedName>
        <fullName evidence="2">RNase II stability modulator</fullName>
    </submittedName>
</protein>
<keyword evidence="3" id="KW-1185">Reference proteome</keyword>
<name>A0A379AFG8_ENTAG</name>
<feature type="compositionally biased region" description="Basic and acidic residues" evidence="1">
    <location>
        <begin position="51"/>
        <end position="73"/>
    </location>
</feature>
<sequence length="73" mass="8077">MTDEQGQTLLYTLFGTTSPHWRLTADSDALHFAEDESSQTNIALPVNPRPGSHDTRDAGHHFKHQSDHDAAGH</sequence>
<organism evidence="2 3">
    <name type="scientific">Enterobacter agglomerans</name>
    <name type="common">Erwinia herbicola</name>
    <name type="synonym">Pantoea agglomerans</name>
    <dbReference type="NCBI Taxonomy" id="549"/>
    <lineage>
        <taxon>Bacteria</taxon>
        <taxon>Pseudomonadati</taxon>
        <taxon>Pseudomonadota</taxon>
        <taxon>Gammaproteobacteria</taxon>
        <taxon>Enterobacterales</taxon>
        <taxon>Erwiniaceae</taxon>
        <taxon>Pantoea</taxon>
        <taxon>Pantoea agglomerans group</taxon>
    </lineage>
</organism>
<accession>A0A379AFG8</accession>